<proteinExistence type="predicted"/>
<keyword evidence="2" id="KW-0812">Transmembrane</keyword>
<keyword evidence="2" id="KW-0472">Membrane</keyword>
<evidence type="ECO:0000256" key="2">
    <source>
        <dbReference type="SAM" id="Phobius"/>
    </source>
</evidence>
<evidence type="ECO:0000313" key="3">
    <source>
        <dbReference type="EMBL" id="KAD3515159.1"/>
    </source>
</evidence>
<gene>
    <name evidence="3" type="ORF">GD627_12745</name>
</gene>
<feature type="compositionally biased region" description="Polar residues" evidence="1">
    <location>
        <begin position="1"/>
        <end position="16"/>
    </location>
</feature>
<sequence>MQSIRNGKMPSSSSTPGRGLSRRMGSTGIVVMLIVFLVAVVFAANQNDFIGWAVVIVSLGWLVLATFVVFSVRSATRKATAKLAGAAAGLAPAGGVQVVDESTTVRDQKLDHSFKIIQVQAKVVTDNLDTNREMVDRALETISITAHNGRGMIKKNDGGPVEGTIVD</sequence>
<dbReference type="AlphaFoldDB" id="A0A5N6MFY0"/>
<organism evidence="3 4">
    <name type="scientific">Arthrobacter yangruifuii</name>
    <dbReference type="NCBI Taxonomy" id="2606616"/>
    <lineage>
        <taxon>Bacteria</taxon>
        <taxon>Bacillati</taxon>
        <taxon>Actinomycetota</taxon>
        <taxon>Actinomycetes</taxon>
        <taxon>Micrococcales</taxon>
        <taxon>Micrococcaceae</taxon>
        <taxon>Arthrobacter</taxon>
    </lineage>
</organism>
<evidence type="ECO:0000313" key="4">
    <source>
        <dbReference type="Proteomes" id="UP000326852"/>
    </source>
</evidence>
<keyword evidence="4" id="KW-1185">Reference proteome</keyword>
<protein>
    <submittedName>
        <fullName evidence="3">Uncharacterized protein</fullName>
    </submittedName>
</protein>
<keyword evidence="2" id="KW-1133">Transmembrane helix</keyword>
<feature type="transmembrane region" description="Helical" evidence="2">
    <location>
        <begin position="20"/>
        <end position="43"/>
    </location>
</feature>
<feature type="transmembrane region" description="Helical" evidence="2">
    <location>
        <begin position="49"/>
        <end position="72"/>
    </location>
</feature>
<dbReference type="EMBL" id="VTFX01000005">
    <property type="protein sequence ID" value="KAD3515159.1"/>
    <property type="molecule type" value="Genomic_DNA"/>
</dbReference>
<accession>A0A5N6MFY0</accession>
<comment type="caution">
    <text evidence="3">The sequence shown here is derived from an EMBL/GenBank/DDBJ whole genome shotgun (WGS) entry which is preliminary data.</text>
</comment>
<name>A0A5N6MFY0_9MICC</name>
<dbReference type="Proteomes" id="UP000326852">
    <property type="component" value="Unassembled WGS sequence"/>
</dbReference>
<evidence type="ECO:0000256" key="1">
    <source>
        <dbReference type="SAM" id="MobiDB-lite"/>
    </source>
</evidence>
<feature type="region of interest" description="Disordered" evidence="1">
    <location>
        <begin position="1"/>
        <end position="20"/>
    </location>
</feature>
<dbReference type="RefSeq" id="WP_152272818.1">
    <property type="nucleotide sequence ID" value="NZ_VTFX01000005.1"/>
</dbReference>
<reference evidence="3 4" key="1">
    <citation type="submission" date="2019-08" db="EMBL/GenBank/DDBJ databases">
        <title>Arthrobacter sp. nov., isolated from plateau pika and Tibetan wild ass.</title>
        <authorList>
            <person name="Ge Y."/>
        </authorList>
    </citation>
    <scope>NUCLEOTIDE SEQUENCE [LARGE SCALE GENOMIC DNA]</scope>
    <source>
        <strain evidence="3 4">785</strain>
    </source>
</reference>